<dbReference type="GeneID" id="102804350"/>
<sequence>MDQIYVAIDKKYRITGVYSQLTNPGLLASWYQNGTGTIMFIDADGEEIYSNLTDAEKGLSHSLIDVSVTSVILSLDYDYNDGLLFWTEFSTSGIYKAFHESGHYTVTPIYNGTTTVNIGLAVDWVSKNIYWTDSAYNWIMVSDYNGLYVHPLIITDMDHPTGIVVDPSAGVVYWSDIGTNAKIEIASLNGEHRRVLVSAEDSSSDIIETPIDLTIDYEINRLFWIDAGTDKIMSIDLIFNTVREEVIGIPFNQPIGITLDANFYFVSDVIEKIFVISRTNTDDFGVINAGGTRFLGIVYFSSQASINNNHLVPGHRLIFSTLNNTVCSLPVNFGHSGEPAVEWCFMDSIALTSMDYIYNQDMMYGYDALSQSIVKTQLRDNAVPNTVLSVTYVQGISIDWLTNNLYFSDSNRKAIYVCTIDGDFVTAIVTEYVDQPSEIIVHPEKRYLFWGDIGEGSRIERSSLSGRQRRNLTNSNMYNPSTLTIDLNKDRLYWIDTSHMYVMDLDGNGLTRITNEGGETFFGVAIFQDQLYWTIPSTRCIGQYDLSNVVQAEFAQLPVAPQVIMAYDKTKQQLSSGSCDVANGGCDEICIPTDAGPECLCSLPLSSTCISDVYMDHFMLVADATMGTIFHLTLLSDQFHNVPLPIPGLSRPIAIDFDPVELKLYWTDISLRTISRASLDGSGMEIICSEGVKIPAGIALDIANHHVYWTDAGTDRIYRANMDGSSQISIIKEGLDDPRGIVLDEINSFMYWSDVGDVPKIEQANLDGSGRHTLVDTDIVWPNGLALDYNNSKLYWCDARTNKIEYYNLNYGIRHSLIQLEGKTHPFSIAVDEDYIYWTDRADSHLQRADKETGLNIISRSSEIFKEAMDLYLGILSSGTLTTKETPRTTIHPTTRMSAPTTPGSKPNTKTTNTLKTSRSTIPPKTTTAADGESSQKVQQIVIISSSVTVFLILIIIVVVLFACYLKSRGSSLHRSVPQHQTHVSANVYGEQNVLYNPDNMMVEFENPSAPPALHVDACTSEQNLHEHFYMSLLGSERPESGLYDTLTEEDI</sequence>
<dbReference type="Pfam" id="PF00058">
    <property type="entry name" value="Ldl_recept_b"/>
    <property type="match status" value="5"/>
</dbReference>
<dbReference type="SMART" id="SM00135">
    <property type="entry name" value="LY"/>
    <property type="match status" value="12"/>
</dbReference>
<feature type="repeat" description="LDL-receptor class B" evidence="1">
    <location>
        <begin position="792"/>
        <end position="835"/>
    </location>
</feature>
<feature type="compositionally biased region" description="Polar residues" evidence="2">
    <location>
        <begin position="884"/>
        <end position="904"/>
    </location>
</feature>
<feature type="compositionally biased region" description="Low complexity" evidence="2">
    <location>
        <begin position="905"/>
        <end position="921"/>
    </location>
</feature>
<dbReference type="Gene3D" id="2.120.10.30">
    <property type="entry name" value="TolB, C-terminal domain"/>
    <property type="match status" value="3"/>
</dbReference>
<keyword evidence="3" id="KW-0812">Transmembrane</keyword>
<evidence type="ECO:0000256" key="2">
    <source>
        <dbReference type="SAM" id="MobiDB-lite"/>
    </source>
</evidence>
<dbReference type="InterPro" id="IPR050778">
    <property type="entry name" value="Cueball_EGF_LRP_Nidogen"/>
</dbReference>
<feature type="repeat" description="LDL-receptor class B" evidence="1">
    <location>
        <begin position="705"/>
        <end position="747"/>
    </location>
</feature>
<evidence type="ECO:0000256" key="1">
    <source>
        <dbReference type="PROSITE-ProRule" id="PRU00461"/>
    </source>
</evidence>
<dbReference type="Proteomes" id="UP000694865">
    <property type="component" value="Unplaced"/>
</dbReference>
<gene>
    <name evidence="5" type="primary">LOC102804350</name>
</gene>
<proteinExistence type="predicted"/>
<dbReference type="RefSeq" id="XP_006822973.1">
    <property type="nucleotide sequence ID" value="XM_006822910.1"/>
</dbReference>
<keyword evidence="4" id="KW-1185">Reference proteome</keyword>
<feature type="region of interest" description="Disordered" evidence="2">
    <location>
        <begin position="884"/>
        <end position="933"/>
    </location>
</feature>
<reference evidence="5" key="1">
    <citation type="submission" date="2025-08" db="UniProtKB">
        <authorList>
            <consortium name="RefSeq"/>
        </authorList>
    </citation>
    <scope>IDENTIFICATION</scope>
    <source>
        <tissue evidence="5">Testes</tissue>
    </source>
</reference>
<dbReference type="PANTHER" id="PTHR46513:SF44">
    <property type="entry name" value="LDL RECEPTOR RELATED PROTEIN 4"/>
    <property type="match status" value="1"/>
</dbReference>
<dbReference type="PROSITE" id="PS51120">
    <property type="entry name" value="LDLRB"/>
    <property type="match status" value="7"/>
</dbReference>
<keyword evidence="3" id="KW-1133">Transmembrane helix</keyword>
<protein>
    <submittedName>
        <fullName evidence="5">Low-density lipoprotein receptor-related protein 4-like</fullName>
    </submittedName>
</protein>
<feature type="transmembrane region" description="Helical" evidence="3">
    <location>
        <begin position="941"/>
        <end position="966"/>
    </location>
</feature>
<dbReference type="InterPro" id="IPR000033">
    <property type="entry name" value="LDLR_classB_rpt"/>
</dbReference>
<dbReference type="PANTHER" id="PTHR46513">
    <property type="entry name" value="VITELLOGENIN RECEPTOR-LIKE PROTEIN-RELATED-RELATED"/>
    <property type="match status" value="1"/>
</dbReference>
<organism evidence="4 5">
    <name type="scientific">Saccoglossus kowalevskii</name>
    <name type="common">Acorn worm</name>
    <dbReference type="NCBI Taxonomy" id="10224"/>
    <lineage>
        <taxon>Eukaryota</taxon>
        <taxon>Metazoa</taxon>
        <taxon>Hemichordata</taxon>
        <taxon>Enteropneusta</taxon>
        <taxon>Harrimaniidae</taxon>
        <taxon>Saccoglossus</taxon>
    </lineage>
</organism>
<evidence type="ECO:0000313" key="5">
    <source>
        <dbReference type="RefSeq" id="XP_006822973.1"/>
    </source>
</evidence>
<evidence type="ECO:0000313" key="4">
    <source>
        <dbReference type="Proteomes" id="UP000694865"/>
    </source>
</evidence>
<keyword evidence="3" id="KW-0472">Membrane</keyword>
<feature type="repeat" description="LDL-receptor class B" evidence="1">
    <location>
        <begin position="662"/>
        <end position="704"/>
    </location>
</feature>
<dbReference type="InterPro" id="IPR011042">
    <property type="entry name" value="6-blade_b-propeller_TolB-like"/>
</dbReference>
<feature type="repeat" description="LDL-receptor class B" evidence="1">
    <location>
        <begin position="748"/>
        <end position="791"/>
    </location>
</feature>
<feature type="repeat" description="LDL-receptor class B" evidence="1">
    <location>
        <begin position="446"/>
        <end position="489"/>
    </location>
</feature>
<name>A0ABM0MSI2_SACKO</name>
<feature type="repeat" description="LDL-receptor class B" evidence="1">
    <location>
        <begin position="170"/>
        <end position="219"/>
    </location>
</feature>
<accession>A0ABM0MSI2</accession>
<evidence type="ECO:0000256" key="3">
    <source>
        <dbReference type="SAM" id="Phobius"/>
    </source>
</evidence>
<dbReference type="SUPFAM" id="SSF63825">
    <property type="entry name" value="YWTD domain"/>
    <property type="match status" value="3"/>
</dbReference>
<feature type="repeat" description="LDL-receptor class B" evidence="1">
    <location>
        <begin position="127"/>
        <end position="169"/>
    </location>
</feature>